<evidence type="ECO:0000313" key="1">
    <source>
        <dbReference type="EMBL" id="QCD41415.1"/>
    </source>
</evidence>
<dbReference type="EMBL" id="CP039396">
    <property type="protein sequence ID" value="QCD41415.1"/>
    <property type="molecule type" value="Genomic_DNA"/>
</dbReference>
<dbReference type="RefSeq" id="WP_136414080.1">
    <property type="nucleotide sequence ID" value="NZ_CP039396.1"/>
</dbReference>
<dbReference type="Proteomes" id="UP000297149">
    <property type="component" value="Chromosome"/>
</dbReference>
<reference evidence="2" key="1">
    <citation type="submission" date="2019-02" db="EMBL/GenBank/DDBJ databases">
        <title>Isolation and identification of novel species under the genus Muribaculum.</title>
        <authorList>
            <person name="Miyake S."/>
            <person name="Ding Y."/>
            <person name="Low A."/>
            <person name="Soh M."/>
            <person name="Seedorf H."/>
        </authorList>
    </citation>
    <scope>NUCLEOTIDE SEQUENCE [LARGE SCALE GENOMIC DNA]</scope>
    <source>
        <strain evidence="2">H5</strain>
    </source>
</reference>
<name>A0A4P7W1U9_9BACT</name>
<proteinExistence type="predicted"/>
<keyword evidence="2" id="KW-1185">Reference proteome</keyword>
<protein>
    <submittedName>
        <fullName evidence="1">Uncharacterized protein</fullName>
    </submittedName>
</protein>
<sequence length="179" mass="20121">MNMTSEEKRLIKDCRIAVIGAIEFIDKIKAELKQLGFESIQITSRFDKMPMPSNVDVIAENVNEGSSCFSKDVTIPIILPFDFVNGAGAIIVMPDDDKDILDKPDLRLWAANYMAGYCAFWNVVGCEWLRDSLPDIRNGLTRHAALKTAAHICARITANIAVGREVKHFPRFYLCKNLE</sequence>
<accession>A0A4P7W1U9</accession>
<dbReference type="AlphaFoldDB" id="A0A4P7W1U9"/>
<organism evidence="1 2">
    <name type="scientific">Duncaniella dubosii</name>
    <dbReference type="NCBI Taxonomy" id="2518971"/>
    <lineage>
        <taxon>Bacteria</taxon>
        <taxon>Pseudomonadati</taxon>
        <taxon>Bacteroidota</taxon>
        <taxon>Bacteroidia</taxon>
        <taxon>Bacteroidales</taxon>
        <taxon>Muribaculaceae</taxon>
        <taxon>Duncaniella</taxon>
    </lineage>
</organism>
<dbReference type="KEGG" id="ddb:E7747_03260"/>
<evidence type="ECO:0000313" key="2">
    <source>
        <dbReference type="Proteomes" id="UP000297149"/>
    </source>
</evidence>
<gene>
    <name evidence="1" type="ORF">E7747_03260</name>
</gene>